<evidence type="ECO:0000313" key="3">
    <source>
        <dbReference type="Proteomes" id="UP000015524"/>
    </source>
</evidence>
<dbReference type="Gene3D" id="3.60.21.10">
    <property type="match status" value="1"/>
</dbReference>
<dbReference type="OrthoDB" id="9807890at2"/>
<organism evidence="2 3">
    <name type="scientific">Sphingobium baderi LL03</name>
    <dbReference type="NCBI Taxonomy" id="1114964"/>
    <lineage>
        <taxon>Bacteria</taxon>
        <taxon>Pseudomonadati</taxon>
        <taxon>Pseudomonadota</taxon>
        <taxon>Alphaproteobacteria</taxon>
        <taxon>Sphingomonadales</taxon>
        <taxon>Sphingomonadaceae</taxon>
        <taxon>Sphingobium</taxon>
    </lineage>
</organism>
<dbReference type="GO" id="GO:0016791">
    <property type="term" value="F:phosphatase activity"/>
    <property type="evidence" value="ECO:0007669"/>
    <property type="project" value="TreeGrafter"/>
</dbReference>
<dbReference type="InterPro" id="IPR029052">
    <property type="entry name" value="Metallo-depent_PP-like"/>
</dbReference>
<dbReference type="PANTHER" id="PTHR42850:SF4">
    <property type="entry name" value="ZINC-DEPENDENT ENDOPOLYPHOSPHATASE"/>
    <property type="match status" value="1"/>
</dbReference>
<gene>
    <name evidence="2" type="ORF">L485_03725</name>
</gene>
<protein>
    <recommendedName>
        <fullName evidence="1">Calcineurin-like phosphoesterase domain-containing protein</fullName>
    </recommendedName>
</protein>
<dbReference type="RefSeq" id="WP_021243704.1">
    <property type="nucleotide sequence ID" value="NZ_ATIB01000031.1"/>
</dbReference>
<dbReference type="AlphaFoldDB" id="T0GLL5"/>
<evidence type="ECO:0000313" key="2">
    <source>
        <dbReference type="EMBL" id="EQB04716.1"/>
    </source>
</evidence>
<dbReference type="InterPro" id="IPR050126">
    <property type="entry name" value="Ap4A_hydrolase"/>
</dbReference>
<dbReference type="InterPro" id="IPR004843">
    <property type="entry name" value="Calcineurin-like_PHP"/>
</dbReference>
<name>T0GLL5_9SPHN</name>
<sequence>MFRRWFWRGKTEQWDSLAPQGERIYAIGDVHGRFDLLEDMLGQLEKDCRDADADVIRLILLGDLIDRGPASQAVVERAMQASDQFRPFHWLKGNHEEMLIAALDGNIPALRQFIRAGGQACLISYGLDPVEYQRASLEQLSLALPDLIPPAHQQFLRRGEDLIIRGDYVFAHAGIRPGLPLQRQRQQDLRWIRSDFLSARHFEGLTIVHGHTISPDPVNLRHRIGIDTGAFQTGRLSAVALEGNRRWFLEARA</sequence>
<dbReference type="SUPFAM" id="SSF56300">
    <property type="entry name" value="Metallo-dependent phosphatases"/>
    <property type="match status" value="1"/>
</dbReference>
<accession>T0GLL5</accession>
<feature type="domain" description="Calcineurin-like phosphoesterase" evidence="1">
    <location>
        <begin position="23"/>
        <end position="215"/>
    </location>
</feature>
<evidence type="ECO:0000259" key="1">
    <source>
        <dbReference type="Pfam" id="PF00149"/>
    </source>
</evidence>
<dbReference type="Pfam" id="PF00149">
    <property type="entry name" value="Metallophos"/>
    <property type="match status" value="1"/>
</dbReference>
<dbReference type="eggNOG" id="COG0639">
    <property type="taxonomic scope" value="Bacteria"/>
</dbReference>
<reference evidence="2 3" key="1">
    <citation type="journal article" date="2013" name="Genome Announc.">
        <title>Draft Genome Sequence of a Hexachlorocyclohexane-Degrading Bacterium, Sphingobium baderi Strain LL03T.</title>
        <authorList>
            <person name="Kaur J."/>
            <person name="Verma H."/>
            <person name="Tripathi C."/>
            <person name="Khurana J.P."/>
            <person name="Lal R."/>
        </authorList>
    </citation>
    <scope>NUCLEOTIDE SEQUENCE [LARGE SCALE GENOMIC DNA]</scope>
    <source>
        <strain evidence="2 3">LL03</strain>
    </source>
</reference>
<dbReference type="PATRIC" id="fig|1114964.3.peg.707"/>
<dbReference type="GO" id="GO:0005737">
    <property type="term" value="C:cytoplasm"/>
    <property type="evidence" value="ECO:0007669"/>
    <property type="project" value="TreeGrafter"/>
</dbReference>
<dbReference type="EMBL" id="ATIB01000031">
    <property type="protein sequence ID" value="EQB04716.1"/>
    <property type="molecule type" value="Genomic_DNA"/>
</dbReference>
<comment type="caution">
    <text evidence="2">The sequence shown here is derived from an EMBL/GenBank/DDBJ whole genome shotgun (WGS) entry which is preliminary data.</text>
</comment>
<dbReference type="PANTHER" id="PTHR42850">
    <property type="entry name" value="METALLOPHOSPHOESTERASE"/>
    <property type="match status" value="1"/>
</dbReference>
<keyword evidence="3" id="KW-1185">Reference proteome</keyword>
<dbReference type="Proteomes" id="UP000015524">
    <property type="component" value="Unassembled WGS sequence"/>
</dbReference>
<dbReference type="CDD" id="cd00144">
    <property type="entry name" value="MPP_PPP_family"/>
    <property type="match status" value="1"/>
</dbReference>
<dbReference type="GO" id="GO:0110154">
    <property type="term" value="P:RNA decapping"/>
    <property type="evidence" value="ECO:0007669"/>
    <property type="project" value="TreeGrafter"/>
</dbReference>
<dbReference type="GO" id="GO:0008803">
    <property type="term" value="F:bis(5'-nucleosyl)-tetraphosphatase (symmetrical) activity"/>
    <property type="evidence" value="ECO:0007669"/>
    <property type="project" value="TreeGrafter"/>
</dbReference>
<proteinExistence type="predicted"/>